<accession>A0ACB9R5K2</accession>
<protein>
    <submittedName>
        <fullName evidence="1">Uncharacterized protein</fullName>
    </submittedName>
</protein>
<dbReference type="Proteomes" id="UP001057402">
    <property type="component" value="Chromosome 4"/>
</dbReference>
<gene>
    <name evidence="1" type="ORF">MLD38_011873</name>
</gene>
<dbReference type="EMBL" id="CM042883">
    <property type="protein sequence ID" value="KAI4373793.1"/>
    <property type="molecule type" value="Genomic_DNA"/>
</dbReference>
<evidence type="ECO:0000313" key="1">
    <source>
        <dbReference type="EMBL" id="KAI4373793.1"/>
    </source>
</evidence>
<comment type="caution">
    <text evidence="1">The sequence shown here is derived from an EMBL/GenBank/DDBJ whole genome shotgun (WGS) entry which is preliminary data.</text>
</comment>
<evidence type="ECO:0000313" key="2">
    <source>
        <dbReference type="Proteomes" id="UP001057402"/>
    </source>
</evidence>
<proteinExistence type="predicted"/>
<keyword evidence="2" id="KW-1185">Reference proteome</keyword>
<reference evidence="2" key="1">
    <citation type="journal article" date="2023" name="Front. Plant Sci.">
        <title>Chromosomal-level genome assembly of Melastoma candidum provides insights into trichome evolution.</title>
        <authorList>
            <person name="Zhong Y."/>
            <person name="Wu W."/>
            <person name="Sun C."/>
            <person name="Zou P."/>
            <person name="Liu Y."/>
            <person name="Dai S."/>
            <person name="Zhou R."/>
        </authorList>
    </citation>
    <scope>NUCLEOTIDE SEQUENCE [LARGE SCALE GENOMIC DNA]</scope>
</reference>
<organism evidence="1 2">
    <name type="scientific">Melastoma candidum</name>
    <dbReference type="NCBI Taxonomy" id="119954"/>
    <lineage>
        <taxon>Eukaryota</taxon>
        <taxon>Viridiplantae</taxon>
        <taxon>Streptophyta</taxon>
        <taxon>Embryophyta</taxon>
        <taxon>Tracheophyta</taxon>
        <taxon>Spermatophyta</taxon>
        <taxon>Magnoliopsida</taxon>
        <taxon>eudicotyledons</taxon>
        <taxon>Gunneridae</taxon>
        <taxon>Pentapetalae</taxon>
        <taxon>rosids</taxon>
        <taxon>malvids</taxon>
        <taxon>Myrtales</taxon>
        <taxon>Melastomataceae</taxon>
        <taxon>Melastomatoideae</taxon>
        <taxon>Melastomateae</taxon>
        <taxon>Melastoma</taxon>
    </lineage>
</organism>
<sequence length="98" mass="11066">MDWQGQRLSEQLMQVMLLTFAVAAYLTGFMVNSFRLMMLIFAGSVVLTALISVPNWPLFDRHPLKWLEPSVAEEFSREHPQKPVSALAASGKKKSSKK</sequence>
<name>A0ACB9R5K2_9MYRT</name>